<organism evidence="1 2">
    <name type="scientific">Melanomma pulvis-pyrius CBS 109.77</name>
    <dbReference type="NCBI Taxonomy" id="1314802"/>
    <lineage>
        <taxon>Eukaryota</taxon>
        <taxon>Fungi</taxon>
        <taxon>Dikarya</taxon>
        <taxon>Ascomycota</taxon>
        <taxon>Pezizomycotina</taxon>
        <taxon>Dothideomycetes</taxon>
        <taxon>Pleosporomycetidae</taxon>
        <taxon>Pleosporales</taxon>
        <taxon>Melanommataceae</taxon>
        <taxon>Melanomma</taxon>
    </lineage>
</organism>
<dbReference type="PANTHER" id="PTHR37542">
    <property type="entry name" value="HELO DOMAIN-CONTAINING PROTEIN-RELATED"/>
    <property type="match status" value="1"/>
</dbReference>
<name>A0A6A6WUW9_9PLEO</name>
<accession>A0A6A6WUW9</accession>
<dbReference type="EMBL" id="MU002268">
    <property type="protein sequence ID" value="KAF2787899.1"/>
    <property type="molecule type" value="Genomic_DNA"/>
</dbReference>
<dbReference type="PANTHER" id="PTHR37542:SF3">
    <property type="entry name" value="PRION-INHIBITION AND PROPAGATION HELO DOMAIN-CONTAINING PROTEIN"/>
    <property type="match status" value="1"/>
</dbReference>
<dbReference type="Gene3D" id="1.10.510.10">
    <property type="entry name" value="Transferase(Phosphotransferase) domain 1"/>
    <property type="match status" value="1"/>
</dbReference>
<dbReference type="SUPFAM" id="SSF56112">
    <property type="entry name" value="Protein kinase-like (PK-like)"/>
    <property type="match status" value="1"/>
</dbReference>
<protein>
    <recommendedName>
        <fullName evidence="3">Protein kinase domain-containing protein</fullName>
    </recommendedName>
</protein>
<dbReference type="AlphaFoldDB" id="A0A6A6WUW9"/>
<keyword evidence="2" id="KW-1185">Reference proteome</keyword>
<dbReference type="Proteomes" id="UP000799757">
    <property type="component" value="Unassembled WGS sequence"/>
</dbReference>
<evidence type="ECO:0000313" key="2">
    <source>
        <dbReference type="Proteomes" id="UP000799757"/>
    </source>
</evidence>
<sequence>MDYEVASTSLTSNSLRKLEAIKQAASAEYPIIARGAEVKLMTLRSNSKLNTHPLGPPEHHIPVTSFEWLTTGFSSKMKSKMAQSEVDIASLASTLERSFAVYRAPSANREQTQSMVIVEWRENFRSEESFKQFQYRLDYLVKVLQKLSVGTLGDEKDTSSVGGIVYPCIGWTTTSPQFSRIGIVFSIPLQTIGRKKIQVQYITDPALSLNDWIAETRHKRSDAPPLGQRFHLAHSLAEMLGQLLAVGWVHKEFRSHNVLFSSEVFDSRSSKRPCLSGFTYARPSNTAAKDLSELIQDPEYDLYRPPHQLTLKHQRQQILNFQQNFDALLGQVNITDDLDDSEAMVENVLEWTAALDIYGLGIVLLEIGLWRTVRSLKGERISRAEFINRGLDELVTSLSYRVGEMYQEVVKRCLRLGDWVDNKEDQQAFFADIIETLALCRA</sequence>
<dbReference type="InterPro" id="IPR011009">
    <property type="entry name" value="Kinase-like_dom_sf"/>
</dbReference>
<evidence type="ECO:0000313" key="1">
    <source>
        <dbReference type="EMBL" id="KAF2787899.1"/>
    </source>
</evidence>
<gene>
    <name evidence="1" type="ORF">K505DRAFT_329350</name>
</gene>
<reference evidence="1" key="1">
    <citation type="journal article" date="2020" name="Stud. Mycol.">
        <title>101 Dothideomycetes genomes: a test case for predicting lifestyles and emergence of pathogens.</title>
        <authorList>
            <person name="Haridas S."/>
            <person name="Albert R."/>
            <person name="Binder M."/>
            <person name="Bloem J."/>
            <person name="Labutti K."/>
            <person name="Salamov A."/>
            <person name="Andreopoulos B."/>
            <person name="Baker S."/>
            <person name="Barry K."/>
            <person name="Bills G."/>
            <person name="Bluhm B."/>
            <person name="Cannon C."/>
            <person name="Castanera R."/>
            <person name="Culley D."/>
            <person name="Daum C."/>
            <person name="Ezra D."/>
            <person name="Gonzalez J."/>
            <person name="Henrissat B."/>
            <person name="Kuo A."/>
            <person name="Liang C."/>
            <person name="Lipzen A."/>
            <person name="Lutzoni F."/>
            <person name="Magnuson J."/>
            <person name="Mondo S."/>
            <person name="Nolan M."/>
            <person name="Ohm R."/>
            <person name="Pangilinan J."/>
            <person name="Park H.-J."/>
            <person name="Ramirez L."/>
            <person name="Alfaro M."/>
            <person name="Sun H."/>
            <person name="Tritt A."/>
            <person name="Yoshinaga Y."/>
            <person name="Zwiers L.-H."/>
            <person name="Turgeon B."/>
            <person name="Goodwin S."/>
            <person name="Spatafora J."/>
            <person name="Crous P."/>
            <person name="Grigoriev I."/>
        </authorList>
    </citation>
    <scope>NUCLEOTIDE SEQUENCE</scope>
    <source>
        <strain evidence="1">CBS 109.77</strain>
    </source>
</reference>
<evidence type="ECO:0008006" key="3">
    <source>
        <dbReference type="Google" id="ProtNLM"/>
    </source>
</evidence>
<proteinExistence type="predicted"/>
<dbReference type="OrthoDB" id="1911848at2759"/>